<feature type="domain" description="Cation efflux protein transmembrane" evidence="8">
    <location>
        <begin position="239"/>
        <end position="423"/>
    </location>
</feature>
<keyword evidence="5 7" id="KW-0472">Membrane</keyword>
<dbReference type="GO" id="GO:0098771">
    <property type="term" value="P:inorganic ion homeostasis"/>
    <property type="evidence" value="ECO:0007669"/>
    <property type="project" value="UniProtKB-ARBA"/>
</dbReference>
<dbReference type="SUPFAM" id="SSF160240">
    <property type="entry name" value="Cation efflux protein cytoplasmic domain-like"/>
    <property type="match status" value="1"/>
</dbReference>
<dbReference type="InterPro" id="IPR050291">
    <property type="entry name" value="CDF_Transporter"/>
</dbReference>
<dbReference type="GO" id="GO:0008324">
    <property type="term" value="F:monoatomic cation transmembrane transporter activity"/>
    <property type="evidence" value="ECO:0007669"/>
    <property type="project" value="InterPro"/>
</dbReference>
<dbReference type="InterPro" id="IPR036837">
    <property type="entry name" value="Cation_efflux_CTD_sf"/>
</dbReference>
<evidence type="ECO:0000256" key="1">
    <source>
        <dbReference type="ARBA" id="ARBA00004141"/>
    </source>
</evidence>
<evidence type="ECO:0000256" key="5">
    <source>
        <dbReference type="ARBA" id="ARBA00023136"/>
    </source>
</evidence>
<dbReference type="InterPro" id="IPR058533">
    <property type="entry name" value="Cation_efflux_TM"/>
</dbReference>
<feature type="transmembrane region" description="Helical" evidence="7">
    <location>
        <begin position="262"/>
        <end position="285"/>
    </location>
</feature>
<evidence type="ECO:0000256" key="7">
    <source>
        <dbReference type="SAM" id="Phobius"/>
    </source>
</evidence>
<evidence type="ECO:0000259" key="8">
    <source>
        <dbReference type="Pfam" id="PF01545"/>
    </source>
</evidence>
<dbReference type="GO" id="GO:0016020">
    <property type="term" value="C:membrane"/>
    <property type="evidence" value="ECO:0007669"/>
    <property type="project" value="UniProtKB-SubCell"/>
</dbReference>
<feature type="transmembrane region" description="Helical" evidence="7">
    <location>
        <begin position="377"/>
        <end position="393"/>
    </location>
</feature>
<dbReference type="PANTHER" id="PTHR43840">
    <property type="entry name" value="MITOCHONDRIAL METAL TRANSPORTER 1-RELATED"/>
    <property type="match status" value="1"/>
</dbReference>
<evidence type="ECO:0000256" key="2">
    <source>
        <dbReference type="ARBA" id="ARBA00022448"/>
    </source>
</evidence>
<dbReference type="PANTHER" id="PTHR43840:SF4">
    <property type="entry name" value="CDF DIVALENT METAL CATION TRANSPORTER (EUROFUNG)"/>
    <property type="match status" value="1"/>
</dbReference>
<dbReference type="InterPro" id="IPR027469">
    <property type="entry name" value="Cation_efflux_TMD_sf"/>
</dbReference>
<evidence type="ECO:0000313" key="9">
    <source>
        <dbReference type="EMBL" id="CAF9916691.1"/>
    </source>
</evidence>
<dbReference type="SUPFAM" id="SSF161111">
    <property type="entry name" value="Cation efflux protein transmembrane domain-like"/>
    <property type="match status" value="1"/>
</dbReference>
<dbReference type="FunFam" id="1.20.1510.10:FF:000005">
    <property type="entry name" value="Putative Cation diffusion facilitator 1"/>
    <property type="match status" value="1"/>
</dbReference>
<dbReference type="Gene3D" id="1.20.1510.10">
    <property type="entry name" value="Cation efflux protein transmembrane domain"/>
    <property type="match status" value="1"/>
</dbReference>
<comment type="caution">
    <text evidence="9">The sequence shown here is derived from an EMBL/GenBank/DDBJ whole genome shotgun (WGS) entry which is preliminary data.</text>
</comment>
<keyword evidence="3 7" id="KW-0812">Transmembrane</keyword>
<organism evidence="9 10">
    <name type="scientific">Gomphillus americanus</name>
    <dbReference type="NCBI Taxonomy" id="1940652"/>
    <lineage>
        <taxon>Eukaryota</taxon>
        <taxon>Fungi</taxon>
        <taxon>Dikarya</taxon>
        <taxon>Ascomycota</taxon>
        <taxon>Pezizomycotina</taxon>
        <taxon>Lecanoromycetes</taxon>
        <taxon>OSLEUM clade</taxon>
        <taxon>Ostropomycetidae</taxon>
        <taxon>Ostropales</taxon>
        <taxon>Graphidaceae</taxon>
        <taxon>Gomphilloideae</taxon>
        <taxon>Gomphillus</taxon>
    </lineage>
</organism>
<dbReference type="GO" id="GO:0030003">
    <property type="term" value="P:intracellular monoatomic cation homeostasis"/>
    <property type="evidence" value="ECO:0007669"/>
    <property type="project" value="UniProtKB-ARBA"/>
</dbReference>
<sequence>MDNPSTSPPLKRHLTIASRTIRPPAGFLPLSDSFYNPRGSALPSLIRSNAINRAMSIYDGDGSDNETGKTMKRTRSVDNNIGGTGSAPDSMRSEPMRSMRLIGNSNPRYNWEQYRKSKEELDEMKKPLRQYYKRNNYLVAQYLYIDRLLDSSLPRNLIEDYACRIPQTITEEPLSPLESGTLTSQSNGNLPAVPLKRTPKTLFHLPEDEETPLLDDSEDSGFDGGDVDGSDPVVTLAIMINFAANAILLVGKLIVILQSGSLSVLASLVDAALDFLSTAIVFVTTKLTSQEDHLKYPIGRRRLEPIGVLVFSVIMITSFVQVGLQCIQRLASDNHEIIELGLPSLIIMIGTVVIKGLCWFWCRLIKNSSVQALAQDAITDVVFNTFSIIFPLIGFYARIWWIDALGGLLLSIYVISNWGRTCAGHIRNLSGGTASADERNVLLYLAMRFAKPIRYITGFQAYHSGDKLNVEVDIILDAGMALKDSHDLGESLQYVLESVPTVDRAFVHMDYDPRNLPTHMAQSS</sequence>
<dbReference type="Pfam" id="PF01545">
    <property type="entry name" value="Cation_efflux"/>
    <property type="match status" value="1"/>
</dbReference>
<dbReference type="AlphaFoldDB" id="A0A8H3EZZ1"/>
<keyword evidence="10" id="KW-1185">Reference proteome</keyword>
<dbReference type="EMBL" id="CAJPDQ010000011">
    <property type="protein sequence ID" value="CAF9916691.1"/>
    <property type="molecule type" value="Genomic_DNA"/>
</dbReference>
<evidence type="ECO:0000256" key="3">
    <source>
        <dbReference type="ARBA" id="ARBA00022692"/>
    </source>
</evidence>
<gene>
    <name evidence="9" type="ORF">GOMPHAMPRED_001078</name>
</gene>
<evidence type="ECO:0000313" key="10">
    <source>
        <dbReference type="Proteomes" id="UP000664169"/>
    </source>
</evidence>
<evidence type="ECO:0000256" key="6">
    <source>
        <dbReference type="SAM" id="MobiDB-lite"/>
    </source>
</evidence>
<name>A0A8H3EZZ1_9LECA</name>
<keyword evidence="4 7" id="KW-1133">Transmembrane helix</keyword>
<dbReference type="Gene3D" id="3.30.70.1350">
    <property type="entry name" value="Cation efflux protein, cytoplasmic domain"/>
    <property type="match status" value="1"/>
</dbReference>
<comment type="subcellular location">
    <subcellularLocation>
        <location evidence="1">Membrane</location>
        <topology evidence="1">Multi-pass membrane protein</topology>
    </subcellularLocation>
</comment>
<feature type="region of interest" description="Disordered" evidence="6">
    <location>
        <begin position="174"/>
        <end position="193"/>
    </location>
</feature>
<proteinExistence type="predicted"/>
<feature type="transmembrane region" description="Helical" evidence="7">
    <location>
        <begin position="306"/>
        <end position="324"/>
    </location>
</feature>
<dbReference type="FunFam" id="3.30.70.1350:FF:000004">
    <property type="entry name" value="Cation diffusion facilitator 10"/>
    <property type="match status" value="1"/>
</dbReference>
<reference evidence="9" key="1">
    <citation type="submission" date="2021-03" db="EMBL/GenBank/DDBJ databases">
        <authorList>
            <person name="Tagirdzhanova G."/>
        </authorList>
    </citation>
    <scope>NUCLEOTIDE SEQUENCE</scope>
</reference>
<evidence type="ECO:0000256" key="4">
    <source>
        <dbReference type="ARBA" id="ARBA00022989"/>
    </source>
</evidence>
<feature type="transmembrane region" description="Helical" evidence="7">
    <location>
        <begin position="344"/>
        <end position="365"/>
    </location>
</feature>
<feature type="compositionally biased region" description="Polar residues" evidence="6">
    <location>
        <begin position="178"/>
        <end position="189"/>
    </location>
</feature>
<dbReference type="OrthoDB" id="78296at2759"/>
<accession>A0A8H3EZZ1</accession>
<protein>
    <recommendedName>
        <fullName evidence="8">Cation efflux protein transmembrane domain-containing protein</fullName>
    </recommendedName>
</protein>
<keyword evidence="2" id="KW-0813">Transport</keyword>
<dbReference type="Proteomes" id="UP000664169">
    <property type="component" value="Unassembled WGS sequence"/>
</dbReference>